<protein>
    <submittedName>
        <fullName evidence="7">YIP1 family protein</fullName>
    </submittedName>
</protein>
<feature type="transmembrane region" description="Helical" evidence="5">
    <location>
        <begin position="132"/>
        <end position="154"/>
    </location>
</feature>
<evidence type="ECO:0000313" key="8">
    <source>
        <dbReference type="Proteomes" id="UP000325372"/>
    </source>
</evidence>
<name>A0A5N0TF51_9GAMM</name>
<gene>
    <name evidence="7" type="ORF">F3N42_04580</name>
</gene>
<keyword evidence="2 5" id="KW-0812">Transmembrane</keyword>
<sequence length="234" mass="25792">MSDNNYTVFNAMVDIVASPGKALDAAKANPRWFWWPLLVSIVVSTAAFVYYFTWVDYEWLIEETIRSVPAADRAAAEPAIRSFMSPGTSILSTVAVIVIITFAIYAIQAVYLHLANKLSTGAEVSYGQWFGFSAWTAFVMVLGSVAAFVVMFLADSNQLAQHDLTPLSLNALLIHAKPGDPWFAWGNSLTLFNIWTLVLMTIGYHRWTGAGMVKSAIIACLPWVLIFGTWAALI</sequence>
<evidence type="ECO:0000313" key="7">
    <source>
        <dbReference type="EMBL" id="KAA9132506.1"/>
    </source>
</evidence>
<proteinExistence type="predicted"/>
<accession>A0A5N0TF51</accession>
<comment type="caution">
    <text evidence="7">The sequence shown here is derived from an EMBL/GenBank/DDBJ whole genome shotgun (WGS) entry which is preliminary data.</text>
</comment>
<organism evidence="7 8">
    <name type="scientific">Marinihelvus fidelis</name>
    <dbReference type="NCBI Taxonomy" id="2613842"/>
    <lineage>
        <taxon>Bacteria</taxon>
        <taxon>Pseudomonadati</taxon>
        <taxon>Pseudomonadota</taxon>
        <taxon>Gammaproteobacteria</taxon>
        <taxon>Chromatiales</taxon>
        <taxon>Wenzhouxiangellaceae</taxon>
        <taxon>Marinihelvus</taxon>
    </lineage>
</organism>
<evidence type="ECO:0000259" key="6">
    <source>
        <dbReference type="Pfam" id="PF04893"/>
    </source>
</evidence>
<dbReference type="RefSeq" id="WP_150863216.1">
    <property type="nucleotide sequence ID" value="NZ_VYXP01000003.1"/>
</dbReference>
<evidence type="ECO:0000256" key="2">
    <source>
        <dbReference type="ARBA" id="ARBA00022692"/>
    </source>
</evidence>
<keyword evidence="8" id="KW-1185">Reference proteome</keyword>
<dbReference type="AlphaFoldDB" id="A0A5N0TF51"/>
<evidence type="ECO:0000256" key="3">
    <source>
        <dbReference type="ARBA" id="ARBA00022989"/>
    </source>
</evidence>
<feature type="domain" description="Yip1" evidence="6">
    <location>
        <begin position="14"/>
        <end position="232"/>
    </location>
</feature>
<keyword evidence="3 5" id="KW-1133">Transmembrane helix</keyword>
<reference evidence="7 8" key="1">
    <citation type="submission" date="2019-09" db="EMBL/GenBank/DDBJ databases">
        <title>Wenzhouxiangella sp. Genome sequencing and assembly.</title>
        <authorList>
            <person name="Zhang R."/>
        </authorList>
    </citation>
    <scope>NUCLEOTIDE SEQUENCE [LARGE SCALE GENOMIC DNA]</scope>
    <source>
        <strain evidence="7 8">W260</strain>
    </source>
</reference>
<comment type="subcellular location">
    <subcellularLocation>
        <location evidence="1">Membrane</location>
        <topology evidence="1">Multi-pass membrane protein</topology>
    </subcellularLocation>
</comment>
<dbReference type="Proteomes" id="UP000325372">
    <property type="component" value="Unassembled WGS sequence"/>
</dbReference>
<feature type="transmembrane region" description="Helical" evidence="5">
    <location>
        <begin position="216"/>
        <end position="233"/>
    </location>
</feature>
<feature type="transmembrane region" description="Helical" evidence="5">
    <location>
        <begin position="90"/>
        <end position="112"/>
    </location>
</feature>
<feature type="transmembrane region" description="Helical" evidence="5">
    <location>
        <begin position="32"/>
        <end position="52"/>
    </location>
</feature>
<evidence type="ECO:0000256" key="4">
    <source>
        <dbReference type="ARBA" id="ARBA00023136"/>
    </source>
</evidence>
<dbReference type="InterPro" id="IPR006977">
    <property type="entry name" value="Yip1_dom"/>
</dbReference>
<feature type="transmembrane region" description="Helical" evidence="5">
    <location>
        <begin position="182"/>
        <end position="204"/>
    </location>
</feature>
<dbReference type="Pfam" id="PF04893">
    <property type="entry name" value="Yip1"/>
    <property type="match status" value="1"/>
</dbReference>
<evidence type="ECO:0000256" key="1">
    <source>
        <dbReference type="ARBA" id="ARBA00004141"/>
    </source>
</evidence>
<keyword evidence="4 5" id="KW-0472">Membrane</keyword>
<dbReference type="GO" id="GO:0016020">
    <property type="term" value="C:membrane"/>
    <property type="evidence" value="ECO:0007669"/>
    <property type="project" value="UniProtKB-SubCell"/>
</dbReference>
<evidence type="ECO:0000256" key="5">
    <source>
        <dbReference type="SAM" id="Phobius"/>
    </source>
</evidence>
<dbReference type="EMBL" id="VYXP01000003">
    <property type="protein sequence ID" value="KAA9132506.1"/>
    <property type="molecule type" value="Genomic_DNA"/>
</dbReference>